<dbReference type="Pfam" id="PF13966">
    <property type="entry name" value="zf-RVT"/>
    <property type="match status" value="1"/>
</dbReference>
<evidence type="ECO:0000313" key="4">
    <source>
        <dbReference type="Proteomes" id="UP000236291"/>
    </source>
</evidence>
<keyword evidence="1" id="KW-0812">Transmembrane</keyword>
<dbReference type="Proteomes" id="UP000236291">
    <property type="component" value="Unassembled WGS sequence"/>
</dbReference>
<gene>
    <name evidence="3" type="ORF">L195_g042722</name>
</gene>
<dbReference type="EMBL" id="ASHM01051724">
    <property type="protein sequence ID" value="PNX86641.1"/>
    <property type="molecule type" value="Genomic_DNA"/>
</dbReference>
<proteinExistence type="predicted"/>
<organism evidence="3 4">
    <name type="scientific">Trifolium pratense</name>
    <name type="common">Red clover</name>
    <dbReference type="NCBI Taxonomy" id="57577"/>
    <lineage>
        <taxon>Eukaryota</taxon>
        <taxon>Viridiplantae</taxon>
        <taxon>Streptophyta</taxon>
        <taxon>Embryophyta</taxon>
        <taxon>Tracheophyta</taxon>
        <taxon>Spermatophyta</taxon>
        <taxon>Magnoliopsida</taxon>
        <taxon>eudicotyledons</taxon>
        <taxon>Gunneridae</taxon>
        <taxon>Pentapetalae</taxon>
        <taxon>rosids</taxon>
        <taxon>fabids</taxon>
        <taxon>Fabales</taxon>
        <taxon>Fabaceae</taxon>
        <taxon>Papilionoideae</taxon>
        <taxon>50 kb inversion clade</taxon>
        <taxon>NPAAA clade</taxon>
        <taxon>Hologalegina</taxon>
        <taxon>IRL clade</taxon>
        <taxon>Trifolieae</taxon>
        <taxon>Trifolium</taxon>
    </lineage>
</organism>
<name>A0A2K3M766_TRIPR</name>
<dbReference type="InterPro" id="IPR026960">
    <property type="entry name" value="RVT-Znf"/>
</dbReference>
<feature type="transmembrane region" description="Helical" evidence="1">
    <location>
        <begin position="94"/>
        <end position="122"/>
    </location>
</feature>
<accession>A0A2K3M766</accession>
<dbReference type="AlphaFoldDB" id="A0A2K3M766"/>
<evidence type="ECO:0000313" key="3">
    <source>
        <dbReference type="EMBL" id="PNX86641.1"/>
    </source>
</evidence>
<reference evidence="3 4" key="2">
    <citation type="journal article" date="2017" name="Front. Plant Sci.">
        <title>Gene Classification and Mining of Molecular Markers Useful in Red Clover (Trifolium pratense) Breeding.</title>
        <authorList>
            <person name="Istvanek J."/>
            <person name="Dluhosova J."/>
            <person name="Dluhos P."/>
            <person name="Patkova L."/>
            <person name="Nedelnik J."/>
            <person name="Repkova J."/>
        </authorList>
    </citation>
    <scope>NUCLEOTIDE SEQUENCE [LARGE SCALE GENOMIC DNA]</scope>
    <source>
        <strain evidence="4">cv. Tatra</strain>
        <tissue evidence="3">Young leaves</tissue>
    </source>
</reference>
<reference evidence="3 4" key="1">
    <citation type="journal article" date="2014" name="Am. J. Bot.">
        <title>Genome assembly and annotation for red clover (Trifolium pratense; Fabaceae).</title>
        <authorList>
            <person name="Istvanek J."/>
            <person name="Jaros M."/>
            <person name="Krenek A."/>
            <person name="Repkova J."/>
        </authorList>
    </citation>
    <scope>NUCLEOTIDE SEQUENCE [LARGE SCALE GENOMIC DNA]</scope>
    <source>
        <strain evidence="4">cv. Tatra</strain>
        <tissue evidence="3">Young leaves</tissue>
    </source>
</reference>
<sequence length="218" mass="24548">MVREFNLALLGKWCWRLLVDKEGLWFRVLTARYGVEGGKSVSKKVGDGSDTLFWIDTWLGDNPLCGGGLEVRLGFEGGGYGRGRRRCWGSVRPYYFLFLCRHIFLTGGSGCQILSLVSILAWRLLRDRLPTKTNLVTRGLISVDVRYCVSGCGDAKSAHHLFLTCGFFGSLWPMVQDWIGSTAVDANNLHDHFVRFTQSVGGQRSRRSFMQLIWLACV</sequence>
<keyword evidence="1" id="KW-0472">Membrane</keyword>
<comment type="caution">
    <text evidence="3">The sequence shown here is derived from an EMBL/GenBank/DDBJ whole genome shotgun (WGS) entry which is preliminary data.</text>
</comment>
<keyword evidence="1" id="KW-1133">Transmembrane helix</keyword>
<evidence type="ECO:0000259" key="2">
    <source>
        <dbReference type="Pfam" id="PF13966"/>
    </source>
</evidence>
<evidence type="ECO:0000256" key="1">
    <source>
        <dbReference type="SAM" id="Phobius"/>
    </source>
</evidence>
<keyword evidence="3" id="KW-0675">Receptor</keyword>
<feature type="domain" description="Reverse transcriptase zinc-binding" evidence="2">
    <location>
        <begin position="116"/>
        <end position="172"/>
    </location>
</feature>
<protein>
    <submittedName>
        <fullName evidence="3">Glutamate-gated kainate-type ion channel receptor subunit GluR17</fullName>
    </submittedName>
</protein>